<accession>A0A7Z0B4Y9</accession>
<keyword evidence="2" id="KW-1185">Reference proteome</keyword>
<name>A0A7Z0B4Y9_9BURK</name>
<dbReference type="Pfam" id="PF06356">
    <property type="entry name" value="DUF1064"/>
    <property type="match status" value="1"/>
</dbReference>
<protein>
    <submittedName>
        <fullName evidence="1">Uncharacterized protein</fullName>
    </submittedName>
</protein>
<sequence>MTSRTTALRYPEGTKTVGTANVREDRAPRPGYAQKKLAEKFGLAPVPAFDDIADGVGAPAIALSIAGSARTAAQIGSPTPLGKTFASLTKPVKPSKYRNTKCESGGIKFDSKREMHRWHELVQMQVRGEISELELQVPFILADGVVIAGRKRPPLRYVADFVYEQGGETVVEDVKGRVTEGYRIKRHLMAARGIQIREVK</sequence>
<dbReference type="RefSeq" id="WP_179742897.1">
    <property type="nucleotide sequence ID" value="NZ_JACCAS010000001.1"/>
</dbReference>
<comment type="caution">
    <text evidence="1">The sequence shown here is derived from an EMBL/GenBank/DDBJ whole genome shotgun (WGS) entry which is preliminary data.</text>
</comment>
<dbReference type="AlphaFoldDB" id="A0A7Z0B4Y9"/>
<gene>
    <name evidence="1" type="ORF">GGD40_000888</name>
</gene>
<evidence type="ECO:0000313" key="2">
    <source>
        <dbReference type="Proteomes" id="UP000540929"/>
    </source>
</evidence>
<proteinExistence type="predicted"/>
<evidence type="ECO:0000313" key="1">
    <source>
        <dbReference type="EMBL" id="NYH21409.1"/>
    </source>
</evidence>
<dbReference type="EMBL" id="JACCAS010000001">
    <property type="protein sequence ID" value="NYH21409.1"/>
    <property type="molecule type" value="Genomic_DNA"/>
</dbReference>
<dbReference type="Proteomes" id="UP000540929">
    <property type="component" value="Unassembled WGS sequence"/>
</dbReference>
<dbReference type="InterPro" id="IPR009414">
    <property type="entry name" value="DUF1064"/>
</dbReference>
<organism evidence="1 2">
    <name type="scientific">Paraburkholderia bryophila</name>
    <dbReference type="NCBI Taxonomy" id="420952"/>
    <lineage>
        <taxon>Bacteria</taxon>
        <taxon>Pseudomonadati</taxon>
        <taxon>Pseudomonadota</taxon>
        <taxon>Betaproteobacteria</taxon>
        <taxon>Burkholderiales</taxon>
        <taxon>Burkholderiaceae</taxon>
        <taxon>Paraburkholderia</taxon>
    </lineage>
</organism>
<reference evidence="1 2" key="1">
    <citation type="submission" date="2020-07" db="EMBL/GenBank/DDBJ databases">
        <title>Exploring microbial biodiversity for novel pathways involved in the catabolism of aromatic compounds derived from lignin.</title>
        <authorList>
            <person name="Elkins J."/>
        </authorList>
    </citation>
    <scope>NUCLEOTIDE SEQUENCE [LARGE SCALE GENOMIC DNA]</scope>
    <source>
        <strain evidence="1 2">H2C3C</strain>
    </source>
</reference>